<dbReference type="GO" id="GO:0007165">
    <property type="term" value="P:signal transduction"/>
    <property type="evidence" value="ECO:0007669"/>
    <property type="project" value="InterPro"/>
</dbReference>
<dbReference type="PANTHER" id="PTHR22617">
    <property type="entry name" value="CHEMOTAXIS SENSOR HISTIDINE KINASE-RELATED"/>
    <property type="match status" value="1"/>
</dbReference>
<dbReference type="AlphaFoldDB" id="A0A937X094"/>
<dbReference type="Pfam" id="PF01584">
    <property type="entry name" value="CheW"/>
    <property type="match status" value="1"/>
</dbReference>
<evidence type="ECO:0000313" key="3">
    <source>
        <dbReference type="Proteomes" id="UP000703893"/>
    </source>
</evidence>
<name>A0A937X094_9BACT</name>
<evidence type="ECO:0000313" key="2">
    <source>
        <dbReference type="EMBL" id="MBM3273563.1"/>
    </source>
</evidence>
<dbReference type="EMBL" id="VGJX01000007">
    <property type="protein sequence ID" value="MBM3273563.1"/>
    <property type="molecule type" value="Genomic_DNA"/>
</dbReference>
<dbReference type="PANTHER" id="PTHR22617:SF23">
    <property type="entry name" value="CHEMOTAXIS PROTEIN CHEW"/>
    <property type="match status" value="1"/>
</dbReference>
<reference evidence="2 3" key="1">
    <citation type="submission" date="2019-03" db="EMBL/GenBank/DDBJ databases">
        <title>Lake Tanganyika Metagenome-Assembled Genomes (MAGs).</title>
        <authorList>
            <person name="Tran P."/>
        </authorList>
    </citation>
    <scope>NUCLEOTIDE SEQUENCE [LARGE SCALE GENOMIC DNA]</scope>
    <source>
        <strain evidence="2">K_DeepCast_65m_m2_236</strain>
    </source>
</reference>
<protein>
    <submittedName>
        <fullName evidence="2">Purine-binding chemotaxis protein CheW</fullName>
    </submittedName>
</protein>
<dbReference type="Proteomes" id="UP000703893">
    <property type="component" value="Unassembled WGS sequence"/>
</dbReference>
<gene>
    <name evidence="2" type="ORF">FJZ00_00315</name>
</gene>
<comment type="caution">
    <text evidence="2">The sequence shown here is derived from an EMBL/GenBank/DDBJ whole genome shotgun (WGS) entry which is preliminary data.</text>
</comment>
<dbReference type="GO" id="GO:0006935">
    <property type="term" value="P:chemotaxis"/>
    <property type="evidence" value="ECO:0007669"/>
    <property type="project" value="InterPro"/>
</dbReference>
<dbReference type="SUPFAM" id="SSF50341">
    <property type="entry name" value="CheW-like"/>
    <property type="match status" value="1"/>
</dbReference>
<feature type="domain" description="CheW-like" evidence="1">
    <location>
        <begin position="32"/>
        <end position="172"/>
    </location>
</feature>
<dbReference type="SMART" id="SM00260">
    <property type="entry name" value="CheW"/>
    <property type="match status" value="1"/>
</dbReference>
<accession>A0A937X094</accession>
<dbReference type="InterPro" id="IPR002545">
    <property type="entry name" value="CheW-lke_dom"/>
</dbReference>
<dbReference type="InterPro" id="IPR039315">
    <property type="entry name" value="CheW"/>
</dbReference>
<organism evidence="2 3">
    <name type="scientific">Candidatus Tanganyikabacteria bacterium</name>
    <dbReference type="NCBI Taxonomy" id="2961651"/>
    <lineage>
        <taxon>Bacteria</taxon>
        <taxon>Bacillati</taxon>
        <taxon>Candidatus Sericytochromatia</taxon>
        <taxon>Candidatus Tanganyikabacteria</taxon>
    </lineage>
</organism>
<dbReference type="Gene3D" id="2.30.30.40">
    <property type="entry name" value="SH3 Domains"/>
    <property type="match status" value="1"/>
</dbReference>
<sequence>MDDSAEPSLDEILTAARARAYSGQAALEEEESLPMVVVTLDGQPFGLAGGPAKEIVASARITPVPGTPPVIRGVFLLRGEVEAAVDLRSVLGLEPRDLEIESRLVMVEGQALRAGLLVDAVADVTEISGGALRAAVATFDDRLRRLSGGTFSYQGREAIVLDVDRILAEALESGGAT</sequence>
<dbReference type="Gene3D" id="2.40.50.180">
    <property type="entry name" value="CheA-289, Domain 4"/>
    <property type="match status" value="1"/>
</dbReference>
<dbReference type="InterPro" id="IPR036061">
    <property type="entry name" value="CheW-like_dom_sf"/>
</dbReference>
<dbReference type="GO" id="GO:0005829">
    <property type="term" value="C:cytosol"/>
    <property type="evidence" value="ECO:0007669"/>
    <property type="project" value="TreeGrafter"/>
</dbReference>
<dbReference type="PROSITE" id="PS50851">
    <property type="entry name" value="CHEW"/>
    <property type="match status" value="1"/>
</dbReference>
<evidence type="ECO:0000259" key="1">
    <source>
        <dbReference type="PROSITE" id="PS50851"/>
    </source>
</evidence>
<proteinExistence type="predicted"/>